<dbReference type="AlphaFoldDB" id="A0A917V2G9"/>
<evidence type="ECO:0000256" key="5">
    <source>
        <dbReference type="ARBA" id="ARBA00022734"/>
    </source>
</evidence>
<reference evidence="8 9" key="1">
    <citation type="journal article" date="2014" name="Int. J. Syst. Evol. Microbiol.">
        <title>Complete genome sequence of Corynebacterium casei LMG S-19264T (=DSM 44701T), isolated from a smear-ripened cheese.</title>
        <authorList>
            <consortium name="US DOE Joint Genome Institute (JGI-PGF)"/>
            <person name="Walter F."/>
            <person name="Albersmeier A."/>
            <person name="Kalinowski J."/>
            <person name="Ruckert C."/>
        </authorList>
    </citation>
    <scope>NUCLEOTIDE SEQUENCE [LARGE SCALE GENOMIC DNA]</scope>
    <source>
        <strain evidence="8 9">CGMCC 1.9161</strain>
    </source>
</reference>
<dbReference type="Proteomes" id="UP000600449">
    <property type="component" value="Unassembled WGS sequence"/>
</dbReference>
<keyword evidence="7" id="KW-0732">Signal</keyword>
<dbReference type="GO" id="GO:0030246">
    <property type="term" value="F:carbohydrate binding"/>
    <property type="evidence" value="ECO:0007669"/>
    <property type="project" value="UniProtKB-KW"/>
</dbReference>
<feature type="chain" id="PRO_5037617393" description="Lectin-like protein BA14k" evidence="7">
    <location>
        <begin position="28"/>
        <end position="170"/>
    </location>
</feature>
<name>A0A917V2G9_9HYPH</name>
<accession>A0A917V2G9</accession>
<keyword evidence="9" id="KW-1185">Reference proteome</keyword>
<evidence type="ECO:0000313" key="8">
    <source>
        <dbReference type="EMBL" id="GGK22880.1"/>
    </source>
</evidence>
<sequence length="170" mass="18776">MRNLLLTLIAAATLGLVAIGGAAPAAADGRGVYYASPNYDGGHPGISFHVEAGRAPVYYDRRRYYDGYDYRPAPVRPRTVYRYRYPRDAYPPYYGRRHDNGAAVAAGIIGLATGAILGQALAAPPPVVRAPRVRYDADAIAYCARKYRSFDPHSFTFLGYDGRRHYCRIP</sequence>
<dbReference type="InterPro" id="IPR012413">
    <property type="entry name" value="BA14K"/>
</dbReference>
<comment type="similarity">
    <text evidence="2">Belongs to the BA14k family.</text>
</comment>
<keyword evidence="5" id="KW-0430">Lectin</keyword>
<evidence type="ECO:0000256" key="6">
    <source>
        <dbReference type="ARBA" id="ARBA00025321"/>
    </source>
</evidence>
<evidence type="ECO:0000256" key="1">
    <source>
        <dbReference type="ARBA" id="ARBA00004167"/>
    </source>
</evidence>
<gene>
    <name evidence="8" type="ORF">GCM10011322_07060</name>
</gene>
<evidence type="ECO:0000256" key="7">
    <source>
        <dbReference type="SAM" id="SignalP"/>
    </source>
</evidence>
<evidence type="ECO:0000313" key="9">
    <source>
        <dbReference type="Proteomes" id="UP000600449"/>
    </source>
</evidence>
<evidence type="ECO:0000256" key="4">
    <source>
        <dbReference type="ARBA" id="ARBA00022475"/>
    </source>
</evidence>
<comment type="caution">
    <text evidence="8">The sequence shown here is derived from an EMBL/GenBank/DDBJ whole genome shotgun (WGS) entry which is preliminary data.</text>
</comment>
<protein>
    <recommendedName>
        <fullName evidence="3">Lectin-like protein BA14k</fullName>
    </recommendedName>
</protein>
<feature type="signal peptide" evidence="7">
    <location>
        <begin position="1"/>
        <end position="27"/>
    </location>
</feature>
<dbReference type="RefSeq" id="WP_188909641.1">
    <property type="nucleotide sequence ID" value="NZ_BMMF01000002.1"/>
</dbReference>
<keyword evidence="4" id="KW-0472">Membrane</keyword>
<proteinExistence type="inferred from homology"/>
<evidence type="ECO:0000256" key="3">
    <source>
        <dbReference type="ARBA" id="ARBA00020552"/>
    </source>
</evidence>
<evidence type="ECO:0000256" key="2">
    <source>
        <dbReference type="ARBA" id="ARBA00010270"/>
    </source>
</evidence>
<comment type="subcellular location">
    <subcellularLocation>
        <location evidence="1">Membrane</location>
        <topology evidence="1">Single-pass membrane protein</topology>
    </subcellularLocation>
</comment>
<dbReference type="EMBL" id="BMMF01000002">
    <property type="protein sequence ID" value="GGK22880.1"/>
    <property type="molecule type" value="Genomic_DNA"/>
</dbReference>
<comment type="function">
    <text evidence="6">Has immunoglobulin-binding and hemagglutination properties, and can bind to mannose. Essential for virulence. May be involved in LPS biosynthesis or polysaccharide transport.</text>
</comment>
<dbReference type="GO" id="GO:0016020">
    <property type="term" value="C:membrane"/>
    <property type="evidence" value="ECO:0007669"/>
    <property type="project" value="UniProtKB-SubCell"/>
</dbReference>
<keyword evidence="4" id="KW-1003">Cell membrane</keyword>
<dbReference type="Pfam" id="PF07886">
    <property type="entry name" value="BA14K"/>
    <property type="match status" value="1"/>
</dbReference>
<organism evidence="8 9">
    <name type="scientific">Salinarimonas ramus</name>
    <dbReference type="NCBI Taxonomy" id="690164"/>
    <lineage>
        <taxon>Bacteria</taxon>
        <taxon>Pseudomonadati</taxon>
        <taxon>Pseudomonadota</taxon>
        <taxon>Alphaproteobacteria</taxon>
        <taxon>Hyphomicrobiales</taxon>
        <taxon>Salinarimonadaceae</taxon>
        <taxon>Salinarimonas</taxon>
    </lineage>
</organism>